<dbReference type="EMBL" id="AP027729">
    <property type="protein sequence ID" value="BDZ42642.1"/>
    <property type="molecule type" value="Genomic_DNA"/>
</dbReference>
<evidence type="ECO:0000313" key="2">
    <source>
        <dbReference type="EMBL" id="BDZ42642.1"/>
    </source>
</evidence>
<evidence type="ECO:0000313" key="3">
    <source>
        <dbReference type="Proteomes" id="UP001321475"/>
    </source>
</evidence>
<sequence length="200" mass="20293">MNPTTPRGTADRRGVQRARLGGSARALAGRPLVRVVGVALVLAAALGVIARTVGRGYVLVHDCVAVQGVPAWFGIHLALVRPSAHCPDGTLALGAAPGSAPVVVAVVALPVLLAQVGVAVALLGSAMLVRAVLRRTRLAGRRALRAVGRFVRVVALVPAGAGDRALPATTTACAPVLRRVSAGLVTVVTWRGPPRALLPA</sequence>
<name>A0ABM8G3N5_9CELL</name>
<dbReference type="Proteomes" id="UP001321475">
    <property type="component" value="Chromosome"/>
</dbReference>
<accession>A0ABM8G3N5</accession>
<keyword evidence="1" id="KW-0472">Membrane</keyword>
<organism evidence="2 3">
    <name type="scientific">Paraoerskovia sediminicola</name>
    <dbReference type="NCBI Taxonomy" id="1138587"/>
    <lineage>
        <taxon>Bacteria</taxon>
        <taxon>Bacillati</taxon>
        <taxon>Actinomycetota</taxon>
        <taxon>Actinomycetes</taxon>
        <taxon>Micrococcales</taxon>
        <taxon>Cellulomonadaceae</taxon>
        <taxon>Paraoerskovia</taxon>
    </lineage>
</organism>
<feature type="transmembrane region" description="Helical" evidence="1">
    <location>
        <begin position="100"/>
        <end position="133"/>
    </location>
</feature>
<evidence type="ECO:0000256" key="1">
    <source>
        <dbReference type="SAM" id="Phobius"/>
    </source>
</evidence>
<keyword evidence="1" id="KW-1133">Transmembrane helix</keyword>
<keyword evidence="1" id="KW-0812">Transmembrane</keyword>
<feature type="transmembrane region" description="Helical" evidence="1">
    <location>
        <begin position="32"/>
        <end position="50"/>
    </location>
</feature>
<dbReference type="RefSeq" id="WP_286217095.1">
    <property type="nucleotide sequence ID" value="NZ_AP027729.1"/>
</dbReference>
<reference evidence="3" key="1">
    <citation type="journal article" date="2019" name="Int. J. Syst. Evol. Microbiol.">
        <title>The Global Catalogue of Microorganisms (GCM) 10K type strain sequencing project: providing services to taxonomists for standard genome sequencing and annotation.</title>
        <authorList>
            <consortium name="The Broad Institute Genomics Platform"/>
            <consortium name="The Broad Institute Genome Sequencing Center for Infectious Disease"/>
            <person name="Wu L."/>
            <person name="Ma J."/>
        </authorList>
    </citation>
    <scope>NUCLEOTIDE SEQUENCE [LARGE SCALE GENOMIC DNA]</scope>
    <source>
        <strain evidence="3">NBRC 108565</strain>
    </source>
</reference>
<proteinExistence type="predicted"/>
<gene>
    <name evidence="2" type="ORF">GCM10025865_19410</name>
</gene>
<keyword evidence="3" id="KW-1185">Reference proteome</keyword>
<protein>
    <submittedName>
        <fullName evidence="2">Uncharacterized protein</fullName>
    </submittedName>
</protein>